<gene>
    <name evidence="2" type="ORF">HGA07_08620</name>
</gene>
<dbReference type="Gene3D" id="1.10.1220.10">
    <property type="entry name" value="Met repressor-like"/>
    <property type="match status" value="1"/>
</dbReference>
<dbReference type="AlphaFoldDB" id="A0A7X6RH36"/>
<protein>
    <submittedName>
        <fullName evidence="2">Ribbon-helix-helix protein, CopG family</fullName>
    </submittedName>
</protein>
<proteinExistence type="predicted"/>
<dbReference type="GO" id="GO:0006355">
    <property type="term" value="P:regulation of DNA-templated transcription"/>
    <property type="evidence" value="ECO:0007669"/>
    <property type="project" value="InterPro"/>
</dbReference>
<reference evidence="2 3" key="1">
    <citation type="submission" date="2020-04" db="EMBL/GenBank/DDBJ databases">
        <title>MicrobeNet Type strains.</title>
        <authorList>
            <person name="Nicholson A.C."/>
        </authorList>
    </citation>
    <scope>NUCLEOTIDE SEQUENCE [LARGE SCALE GENOMIC DNA]</scope>
    <source>
        <strain evidence="2 3">DSM 44445</strain>
    </source>
</reference>
<dbReference type="Proteomes" id="UP000523447">
    <property type="component" value="Unassembled WGS sequence"/>
</dbReference>
<dbReference type="SUPFAM" id="SSF47598">
    <property type="entry name" value="Ribbon-helix-helix"/>
    <property type="match status" value="1"/>
</dbReference>
<evidence type="ECO:0000259" key="1">
    <source>
        <dbReference type="Pfam" id="PF01402"/>
    </source>
</evidence>
<evidence type="ECO:0000313" key="2">
    <source>
        <dbReference type="EMBL" id="NKY85686.1"/>
    </source>
</evidence>
<dbReference type="RefSeq" id="WP_040722817.1">
    <property type="nucleotide sequence ID" value="NZ_CAWPHS010000056.1"/>
</dbReference>
<comment type="caution">
    <text evidence="2">The sequence shown here is derived from an EMBL/GenBank/DDBJ whole genome shotgun (WGS) entry which is preliminary data.</text>
</comment>
<dbReference type="InterPro" id="IPR013321">
    <property type="entry name" value="Arc_rbn_hlx_hlx"/>
</dbReference>
<dbReference type="EMBL" id="JAAXPE010000006">
    <property type="protein sequence ID" value="NKY85686.1"/>
    <property type="molecule type" value="Genomic_DNA"/>
</dbReference>
<accession>A0A7X6RH36</accession>
<sequence>MTDILIRDIPDSQIEQIDRRAREAGLSRSEFLRRWLERDFRPTTTVTTRDLERLGALAQDLDNPDVMRQAWS</sequence>
<evidence type="ECO:0000313" key="3">
    <source>
        <dbReference type="Proteomes" id="UP000523447"/>
    </source>
</evidence>
<keyword evidence="3" id="KW-1185">Reference proteome</keyword>
<dbReference type="InterPro" id="IPR010985">
    <property type="entry name" value="Ribbon_hlx_hlx"/>
</dbReference>
<dbReference type="InterPro" id="IPR002145">
    <property type="entry name" value="CopG"/>
</dbReference>
<feature type="domain" description="Ribbon-helix-helix protein CopG" evidence="1">
    <location>
        <begin position="9"/>
        <end position="37"/>
    </location>
</feature>
<organism evidence="2 3">
    <name type="scientific">Nocardia veterana</name>
    <dbReference type="NCBI Taxonomy" id="132249"/>
    <lineage>
        <taxon>Bacteria</taxon>
        <taxon>Bacillati</taxon>
        <taxon>Actinomycetota</taxon>
        <taxon>Actinomycetes</taxon>
        <taxon>Mycobacteriales</taxon>
        <taxon>Nocardiaceae</taxon>
        <taxon>Nocardia</taxon>
    </lineage>
</organism>
<dbReference type="Pfam" id="PF01402">
    <property type="entry name" value="RHH_1"/>
    <property type="match status" value="1"/>
</dbReference>
<name>A0A7X6RH36_9NOCA</name>